<dbReference type="Gene3D" id="1.10.357.10">
    <property type="entry name" value="Tetracycline Repressor, domain 2"/>
    <property type="match status" value="1"/>
</dbReference>
<dbReference type="Pfam" id="PF00440">
    <property type="entry name" value="TetR_N"/>
    <property type="match status" value="1"/>
</dbReference>
<dbReference type="GO" id="GO:0000976">
    <property type="term" value="F:transcription cis-regulatory region binding"/>
    <property type="evidence" value="ECO:0007669"/>
    <property type="project" value="TreeGrafter"/>
</dbReference>
<keyword evidence="2 4" id="KW-0238">DNA-binding</keyword>
<accession>A0A4R7VI16</accession>
<dbReference type="PANTHER" id="PTHR30055">
    <property type="entry name" value="HTH-TYPE TRANSCRIPTIONAL REGULATOR RUTR"/>
    <property type="match status" value="1"/>
</dbReference>
<evidence type="ECO:0000256" key="3">
    <source>
        <dbReference type="ARBA" id="ARBA00023163"/>
    </source>
</evidence>
<keyword evidence="7" id="KW-1185">Reference proteome</keyword>
<dbReference type="Proteomes" id="UP000294927">
    <property type="component" value="Unassembled WGS sequence"/>
</dbReference>
<protein>
    <submittedName>
        <fullName evidence="6">TetR family transcriptional regulator</fullName>
    </submittedName>
</protein>
<feature type="domain" description="HTH tetR-type" evidence="5">
    <location>
        <begin position="17"/>
        <end position="76"/>
    </location>
</feature>
<evidence type="ECO:0000256" key="4">
    <source>
        <dbReference type="PROSITE-ProRule" id="PRU00335"/>
    </source>
</evidence>
<dbReference type="SUPFAM" id="SSF46689">
    <property type="entry name" value="Homeodomain-like"/>
    <property type="match status" value="1"/>
</dbReference>
<dbReference type="Pfam" id="PF21597">
    <property type="entry name" value="TetR_C_43"/>
    <property type="match status" value="1"/>
</dbReference>
<dbReference type="InterPro" id="IPR009057">
    <property type="entry name" value="Homeodomain-like_sf"/>
</dbReference>
<dbReference type="PROSITE" id="PS50977">
    <property type="entry name" value="HTH_TETR_2"/>
    <property type="match status" value="1"/>
</dbReference>
<dbReference type="EMBL" id="SOCP01000008">
    <property type="protein sequence ID" value="TDV48728.1"/>
    <property type="molecule type" value="Genomic_DNA"/>
</dbReference>
<dbReference type="AlphaFoldDB" id="A0A4R7VI16"/>
<dbReference type="InterPro" id="IPR050109">
    <property type="entry name" value="HTH-type_TetR-like_transc_reg"/>
</dbReference>
<dbReference type="InterPro" id="IPR001647">
    <property type="entry name" value="HTH_TetR"/>
</dbReference>
<gene>
    <name evidence="6" type="ORF">CLV71_10888</name>
</gene>
<evidence type="ECO:0000313" key="6">
    <source>
        <dbReference type="EMBL" id="TDV48728.1"/>
    </source>
</evidence>
<evidence type="ECO:0000256" key="1">
    <source>
        <dbReference type="ARBA" id="ARBA00023015"/>
    </source>
</evidence>
<dbReference type="RefSeq" id="WP_243866630.1">
    <property type="nucleotide sequence ID" value="NZ_SOCP01000008.1"/>
</dbReference>
<evidence type="ECO:0000256" key="2">
    <source>
        <dbReference type="ARBA" id="ARBA00023125"/>
    </source>
</evidence>
<dbReference type="GO" id="GO:0003700">
    <property type="term" value="F:DNA-binding transcription factor activity"/>
    <property type="evidence" value="ECO:0007669"/>
    <property type="project" value="TreeGrafter"/>
</dbReference>
<keyword evidence="3" id="KW-0804">Transcription</keyword>
<keyword evidence="1" id="KW-0805">Transcription regulation</keyword>
<dbReference type="InterPro" id="IPR036271">
    <property type="entry name" value="Tet_transcr_reg_TetR-rel_C_sf"/>
</dbReference>
<organism evidence="6 7">
    <name type="scientific">Actinophytocola oryzae</name>
    <dbReference type="NCBI Taxonomy" id="502181"/>
    <lineage>
        <taxon>Bacteria</taxon>
        <taxon>Bacillati</taxon>
        <taxon>Actinomycetota</taxon>
        <taxon>Actinomycetes</taxon>
        <taxon>Pseudonocardiales</taxon>
        <taxon>Pseudonocardiaceae</taxon>
    </lineage>
</organism>
<dbReference type="InterPro" id="IPR049445">
    <property type="entry name" value="TetR_SbtR-like_C"/>
</dbReference>
<evidence type="ECO:0000259" key="5">
    <source>
        <dbReference type="PROSITE" id="PS50977"/>
    </source>
</evidence>
<reference evidence="6 7" key="1">
    <citation type="submission" date="2019-03" db="EMBL/GenBank/DDBJ databases">
        <title>Genomic Encyclopedia of Archaeal and Bacterial Type Strains, Phase II (KMG-II): from individual species to whole genera.</title>
        <authorList>
            <person name="Goeker M."/>
        </authorList>
    </citation>
    <scope>NUCLEOTIDE SEQUENCE [LARGE SCALE GENOMIC DNA]</scope>
    <source>
        <strain evidence="6 7">DSM 45499</strain>
    </source>
</reference>
<feature type="DNA-binding region" description="H-T-H motif" evidence="4">
    <location>
        <begin position="39"/>
        <end position="58"/>
    </location>
</feature>
<dbReference type="SUPFAM" id="SSF48498">
    <property type="entry name" value="Tetracyclin repressor-like, C-terminal domain"/>
    <property type="match status" value="1"/>
</dbReference>
<dbReference type="PANTHER" id="PTHR30055:SF234">
    <property type="entry name" value="HTH-TYPE TRANSCRIPTIONAL REGULATOR BETI"/>
    <property type="match status" value="1"/>
</dbReference>
<name>A0A4R7VI16_9PSEU</name>
<sequence length="197" mass="20786">MSAATPDPPRRVRADAQRNIDALVDAAREVFGASGVDAPVREITTRAGVGLATFYRHFPDRADLVSAVYRNEVDSCAAAAATLAATHEPVDALVRWLRRFTAFVGVKRGLATALHSGNPAFEPLPAYFRQNFEPALGSLLTAAAATGEIRGDVAPGELLSAVSRLCAAGDTTVNERMVALLVDGLRYGAKPGSRVRG</sequence>
<evidence type="ECO:0000313" key="7">
    <source>
        <dbReference type="Proteomes" id="UP000294927"/>
    </source>
</evidence>
<comment type="caution">
    <text evidence="6">The sequence shown here is derived from an EMBL/GenBank/DDBJ whole genome shotgun (WGS) entry which is preliminary data.</text>
</comment>
<proteinExistence type="predicted"/>
<dbReference type="PRINTS" id="PR00455">
    <property type="entry name" value="HTHTETR"/>
</dbReference>